<protein>
    <recommendedName>
        <fullName evidence="5">Secreted protein</fullName>
    </recommendedName>
</protein>
<dbReference type="OrthoDB" id="3782348at2"/>
<dbReference type="RefSeq" id="WP_143034874.1">
    <property type="nucleotide sequence ID" value="NZ_FNGF01000006.1"/>
</dbReference>
<feature type="compositionally biased region" description="Low complexity" evidence="1">
    <location>
        <begin position="62"/>
        <end position="84"/>
    </location>
</feature>
<feature type="chain" id="PRO_5039684193" description="Secreted protein" evidence="2">
    <location>
        <begin position="20"/>
        <end position="169"/>
    </location>
</feature>
<gene>
    <name evidence="3" type="ORF">SAMN05216298_4105</name>
</gene>
<organism evidence="3 4">
    <name type="scientific">Glycomyces sambucus</name>
    <dbReference type="NCBI Taxonomy" id="380244"/>
    <lineage>
        <taxon>Bacteria</taxon>
        <taxon>Bacillati</taxon>
        <taxon>Actinomycetota</taxon>
        <taxon>Actinomycetes</taxon>
        <taxon>Glycomycetales</taxon>
        <taxon>Glycomycetaceae</taxon>
        <taxon>Glycomyces</taxon>
    </lineage>
</organism>
<dbReference type="STRING" id="380244.SAMN05216298_4105"/>
<evidence type="ECO:0000256" key="2">
    <source>
        <dbReference type="SAM" id="SignalP"/>
    </source>
</evidence>
<evidence type="ECO:0000313" key="3">
    <source>
        <dbReference type="EMBL" id="SDL50018.1"/>
    </source>
</evidence>
<keyword evidence="2" id="KW-0732">Signal</keyword>
<reference evidence="4" key="1">
    <citation type="submission" date="2016-10" db="EMBL/GenBank/DDBJ databases">
        <authorList>
            <person name="Varghese N."/>
            <person name="Submissions S."/>
        </authorList>
    </citation>
    <scope>NUCLEOTIDE SEQUENCE [LARGE SCALE GENOMIC DNA]</scope>
    <source>
        <strain evidence="4">CGMCC 4.3147</strain>
    </source>
</reference>
<evidence type="ECO:0008006" key="5">
    <source>
        <dbReference type="Google" id="ProtNLM"/>
    </source>
</evidence>
<feature type="region of interest" description="Disordered" evidence="1">
    <location>
        <begin position="54"/>
        <end position="92"/>
    </location>
</feature>
<evidence type="ECO:0000256" key="1">
    <source>
        <dbReference type="SAM" id="MobiDB-lite"/>
    </source>
</evidence>
<dbReference type="EMBL" id="FNGF01000006">
    <property type="protein sequence ID" value="SDL50018.1"/>
    <property type="molecule type" value="Genomic_DNA"/>
</dbReference>
<accession>A0A1G9KJN9</accession>
<dbReference type="Proteomes" id="UP000198662">
    <property type="component" value="Unassembled WGS sequence"/>
</dbReference>
<sequence length="169" mass="16819">MQRKWAVAGWVTFAAVAVAAGIGAVALAQGGSLAGPEQPMSEDDVLEQLADADHAGTTDEPSASGTPTGAETTAASEAPPTEAGGHVLGGDGGTFMAVCEGDEVRISWWTPAQGWNAAAVDQGPGPQASVTFTAAGDDDDDDDGFHYIATCTAGVPAAALQSGDDDNDD</sequence>
<proteinExistence type="predicted"/>
<dbReference type="AlphaFoldDB" id="A0A1G9KJN9"/>
<feature type="signal peptide" evidence="2">
    <location>
        <begin position="1"/>
        <end position="19"/>
    </location>
</feature>
<keyword evidence="4" id="KW-1185">Reference proteome</keyword>
<evidence type="ECO:0000313" key="4">
    <source>
        <dbReference type="Proteomes" id="UP000198662"/>
    </source>
</evidence>
<name>A0A1G9KJN9_9ACTN</name>